<proteinExistence type="predicted"/>
<protein>
    <recommendedName>
        <fullName evidence="1">Tle cognate immunity protein 4 C-terminal domain-containing protein</fullName>
    </recommendedName>
</protein>
<dbReference type="Proteomes" id="UP000294829">
    <property type="component" value="Unassembled WGS sequence"/>
</dbReference>
<accession>A0A4R5VWA6</accession>
<dbReference type="EMBL" id="SMYL01000009">
    <property type="protein sequence ID" value="TDK63455.1"/>
    <property type="molecule type" value="Genomic_DNA"/>
</dbReference>
<dbReference type="OrthoDB" id="8722129at2"/>
<sequence length="332" mass="37399">MKLSRQTKQTCLGRVIFTLPVEFNYRTLPQDKGYTTNADIPQLSLLPTTFKFGLTKDWKRAEVGIVSLNANLASFTQTVQEQIAALKTVINGEDKVPMLKEIIKVTPSNYVIKRYSRTSINDYFAIDIHLLRGKTHLIVTTGPDENITNYDSITQNIMGNTTTIDFTRPIGPGFCLGDALINSNHDYEISDDDYAVVGLEGLNLTVRQTNTQDQATGTLLQRVDSQRREFAPAFEGIQFKGLRRGVTNMAGLPAEELLQYLSTEKERTMFYRVETTPGETPTLQRPVLIVHMSDTVELLDSARRPIKELAPSLSEEDALWAFDTIKNSMRLR</sequence>
<dbReference type="AlphaFoldDB" id="A0A4R5VWA6"/>
<dbReference type="RefSeq" id="WP_133329867.1">
    <property type="nucleotide sequence ID" value="NZ_SMYL01000009.1"/>
</dbReference>
<reference evidence="2 3" key="1">
    <citation type="submission" date="2019-03" db="EMBL/GenBank/DDBJ databases">
        <title>Sapientia aquatica gen. nov., sp. nov., isolated from a crater lake.</title>
        <authorList>
            <person name="Felfoldi T."/>
            <person name="Szabo A."/>
            <person name="Toth E."/>
            <person name="Schumann P."/>
            <person name="Keki Z."/>
            <person name="Marialigeti K."/>
            <person name="Mathe I."/>
        </authorList>
    </citation>
    <scope>NUCLEOTIDE SEQUENCE [LARGE SCALE GENOMIC DNA]</scope>
    <source>
        <strain evidence="2 3">SA-152</strain>
    </source>
</reference>
<gene>
    <name evidence="2" type="ORF">E2I14_14685</name>
</gene>
<comment type="caution">
    <text evidence="2">The sequence shown here is derived from an EMBL/GenBank/DDBJ whole genome shotgun (WGS) entry which is preliminary data.</text>
</comment>
<feature type="domain" description="Tle cognate immunity protein 4 C-terminal" evidence="1">
    <location>
        <begin position="169"/>
        <end position="332"/>
    </location>
</feature>
<evidence type="ECO:0000259" key="1">
    <source>
        <dbReference type="Pfam" id="PF18426"/>
    </source>
</evidence>
<keyword evidence="3" id="KW-1185">Reference proteome</keyword>
<dbReference type="InterPro" id="IPR041290">
    <property type="entry name" value="Tli4_C"/>
</dbReference>
<evidence type="ECO:0000313" key="2">
    <source>
        <dbReference type="EMBL" id="TDK63455.1"/>
    </source>
</evidence>
<organism evidence="2 3">
    <name type="scientific">Sapientia aquatica</name>
    <dbReference type="NCBI Taxonomy" id="1549640"/>
    <lineage>
        <taxon>Bacteria</taxon>
        <taxon>Pseudomonadati</taxon>
        <taxon>Pseudomonadota</taxon>
        <taxon>Betaproteobacteria</taxon>
        <taxon>Burkholderiales</taxon>
        <taxon>Oxalobacteraceae</taxon>
        <taxon>Sapientia</taxon>
    </lineage>
</organism>
<evidence type="ECO:0000313" key="3">
    <source>
        <dbReference type="Proteomes" id="UP000294829"/>
    </source>
</evidence>
<dbReference type="Pfam" id="PF18426">
    <property type="entry name" value="Tli4_C"/>
    <property type="match status" value="1"/>
</dbReference>
<name>A0A4R5VWA6_9BURK</name>